<feature type="transmembrane region" description="Helical" evidence="2">
    <location>
        <begin position="107"/>
        <end position="125"/>
    </location>
</feature>
<evidence type="ECO:0000256" key="2">
    <source>
        <dbReference type="SAM" id="Phobius"/>
    </source>
</evidence>
<comment type="caution">
    <text evidence="3">The sequence shown here is derived from an EMBL/GenBank/DDBJ whole genome shotgun (WGS) entry which is preliminary data.</text>
</comment>
<proteinExistence type="predicted"/>
<protein>
    <submittedName>
        <fullName evidence="3">Uncharacterized protein</fullName>
    </submittedName>
</protein>
<feature type="region of interest" description="Disordered" evidence="1">
    <location>
        <begin position="237"/>
        <end position="274"/>
    </location>
</feature>
<evidence type="ECO:0000313" key="3">
    <source>
        <dbReference type="EMBL" id="KAJ3226671.1"/>
    </source>
</evidence>
<feature type="transmembrane region" description="Helical" evidence="2">
    <location>
        <begin position="20"/>
        <end position="39"/>
    </location>
</feature>
<dbReference type="EMBL" id="JADGJW010000031">
    <property type="protein sequence ID" value="KAJ3226671.1"/>
    <property type="molecule type" value="Genomic_DNA"/>
</dbReference>
<sequence>MSNEGTSALFPGLHVESFQWGMLMSCTLVNLIYALKYAFMHKTGKLPFFIQLSCYYFTDYTTKESIVFGVFMAIFDTLTKMLLVWYINVRLEVIASVNSRMNTLRKLFVFAGLATSILSNVLNWLPTWLGYELPGLTHEIAMAIYLVADIIIAGQDIIVGILFVGKISNSENFMQGLEYWKKVRELKVVSIILMEGIDGATWAIYATYFSFKATLTAYSLELLVKFCVNRSKRSDRAKSEGSLSPRKGSKGFSSGDLTKSGKVVKSNDTLPKTQDTRELGLGEMDLI</sequence>
<dbReference type="AlphaFoldDB" id="A0AAD5U6X7"/>
<reference evidence="3" key="1">
    <citation type="submission" date="2020-05" db="EMBL/GenBank/DDBJ databases">
        <title>Phylogenomic resolution of chytrid fungi.</title>
        <authorList>
            <person name="Stajich J.E."/>
            <person name="Amses K."/>
            <person name="Simmons R."/>
            <person name="Seto K."/>
            <person name="Myers J."/>
            <person name="Bonds A."/>
            <person name="Quandt C.A."/>
            <person name="Barry K."/>
            <person name="Liu P."/>
            <person name="Grigoriev I."/>
            <person name="Longcore J.E."/>
            <person name="James T.Y."/>
        </authorList>
    </citation>
    <scope>NUCLEOTIDE SEQUENCE</scope>
    <source>
        <strain evidence="3">JEL0476</strain>
    </source>
</reference>
<keyword evidence="4" id="KW-1185">Reference proteome</keyword>
<dbReference type="Proteomes" id="UP001211065">
    <property type="component" value="Unassembled WGS sequence"/>
</dbReference>
<feature type="transmembrane region" description="Helical" evidence="2">
    <location>
        <begin position="140"/>
        <end position="165"/>
    </location>
</feature>
<evidence type="ECO:0000313" key="4">
    <source>
        <dbReference type="Proteomes" id="UP001211065"/>
    </source>
</evidence>
<keyword evidence="2" id="KW-0812">Transmembrane</keyword>
<organism evidence="3 4">
    <name type="scientific">Clydaea vesicula</name>
    <dbReference type="NCBI Taxonomy" id="447962"/>
    <lineage>
        <taxon>Eukaryota</taxon>
        <taxon>Fungi</taxon>
        <taxon>Fungi incertae sedis</taxon>
        <taxon>Chytridiomycota</taxon>
        <taxon>Chytridiomycota incertae sedis</taxon>
        <taxon>Chytridiomycetes</taxon>
        <taxon>Lobulomycetales</taxon>
        <taxon>Lobulomycetaceae</taxon>
        <taxon>Clydaea</taxon>
    </lineage>
</organism>
<keyword evidence="2" id="KW-1133">Transmembrane helix</keyword>
<name>A0AAD5U6X7_9FUNG</name>
<feature type="transmembrane region" description="Helical" evidence="2">
    <location>
        <begin position="186"/>
        <end position="205"/>
    </location>
</feature>
<gene>
    <name evidence="3" type="ORF">HK099_004415</name>
</gene>
<accession>A0AAD5U6X7</accession>
<evidence type="ECO:0000256" key="1">
    <source>
        <dbReference type="SAM" id="MobiDB-lite"/>
    </source>
</evidence>
<keyword evidence="2" id="KW-0472">Membrane</keyword>
<feature type="transmembrane region" description="Helical" evidence="2">
    <location>
        <begin position="66"/>
        <end position="87"/>
    </location>
</feature>